<accession>A0A2U9IGY0</accession>
<evidence type="ECO:0000313" key="3">
    <source>
        <dbReference type="Proteomes" id="UP000248044"/>
    </source>
</evidence>
<dbReference type="GeneID" id="36832991"/>
<dbReference type="Proteomes" id="UP000248044">
    <property type="component" value="Chromosome"/>
</dbReference>
<reference evidence="2 3" key="1">
    <citation type="submission" date="2018-05" db="EMBL/GenBank/DDBJ databases">
        <title>Complete Genome Sequences of Extremely Thermoacidophilic, Metal-Mobilizing Type-Strain Members of the Archaeal Family Sulfolobaceae: Acidianus brierleyi DSM-1651T, Acidianus sulfidivorans DSM-18786T, Metallosphaera hakonensis DSM-7519T, and Metallosphaera prunae DSM-10039T.</title>
        <authorList>
            <person name="Counts J.A."/>
            <person name="Kelly R.M."/>
        </authorList>
    </citation>
    <scope>NUCLEOTIDE SEQUENCE [LARGE SCALE GENOMIC DNA]</scope>
    <source>
        <strain evidence="2 3">DSM 1651</strain>
    </source>
</reference>
<keyword evidence="1" id="KW-1133">Transmembrane helix</keyword>
<feature type="transmembrane region" description="Helical" evidence="1">
    <location>
        <begin position="78"/>
        <end position="97"/>
    </location>
</feature>
<sequence>METQYNIDKRGLIIMTSFSVFYALLEIGINWDPKEGWLSQLINKESSLYFYRFLYTAIFLYPSYLASRKIFSINTIWYFIYGSMAEDIIYWIFLLKVPYTWAWFYPVINGIPIPDVIEGILLLIILYHKGVLNLLRSIKI</sequence>
<dbReference type="AlphaFoldDB" id="A0A2U9IGY0"/>
<feature type="transmembrane region" description="Helical" evidence="1">
    <location>
        <begin position="49"/>
        <end position="66"/>
    </location>
</feature>
<keyword evidence="1" id="KW-0812">Transmembrane</keyword>
<name>A0A2U9IGY0_9CREN</name>
<feature type="transmembrane region" description="Helical" evidence="1">
    <location>
        <begin position="12"/>
        <end position="29"/>
    </location>
</feature>
<dbReference type="OrthoDB" id="39114at2157"/>
<dbReference type="KEGG" id="abri:DFR85_12505"/>
<organism evidence="2 3">
    <name type="scientific">Acidianus brierleyi</name>
    <dbReference type="NCBI Taxonomy" id="41673"/>
    <lineage>
        <taxon>Archaea</taxon>
        <taxon>Thermoproteota</taxon>
        <taxon>Thermoprotei</taxon>
        <taxon>Sulfolobales</taxon>
        <taxon>Sulfolobaceae</taxon>
        <taxon>Acidianus</taxon>
    </lineage>
</organism>
<keyword evidence="1" id="KW-0472">Membrane</keyword>
<dbReference type="RefSeq" id="WP_110271173.1">
    <property type="nucleotide sequence ID" value="NZ_CP029289.2"/>
</dbReference>
<feature type="transmembrane region" description="Helical" evidence="1">
    <location>
        <begin position="103"/>
        <end position="127"/>
    </location>
</feature>
<protein>
    <submittedName>
        <fullName evidence="2">Uncharacterized protein</fullName>
    </submittedName>
</protein>
<evidence type="ECO:0000313" key="2">
    <source>
        <dbReference type="EMBL" id="AWR95293.1"/>
    </source>
</evidence>
<proteinExistence type="predicted"/>
<keyword evidence="3" id="KW-1185">Reference proteome</keyword>
<gene>
    <name evidence="2" type="ORF">DFR85_12505</name>
</gene>
<evidence type="ECO:0000256" key="1">
    <source>
        <dbReference type="SAM" id="Phobius"/>
    </source>
</evidence>
<dbReference type="EMBL" id="CP029289">
    <property type="protein sequence ID" value="AWR95293.1"/>
    <property type="molecule type" value="Genomic_DNA"/>
</dbReference>